<feature type="compositionally biased region" description="Basic and acidic residues" evidence="1">
    <location>
        <begin position="56"/>
        <end position="89"/>
    </location>
</feature>
<name>A0AAE1BH25_PETCI</name>
<feature type="region of interest" description="Disordered" evidence="1">
    <location>
        <begin position="56"/>
        <end position="175"/>
    </location>
</feature>
<sequence>MQQILEKSRAQQSRLDSYCLPLFSLLIKASQVQRPRWQGRPVPAFWWLCEAWTRPGREATQEPQKEDRQWRQERATGEEERLGGRGGDREGDEEEGMLGGSREVDEERGRSGRGKGEVEKLMRREEGQGEDRVDYREKERSGGSREGDEKRGKAGRNREVDEERERSGDDFTPDV</sequence>
<keyword evidence="3" id="KW-1185">Reference proteome</keyword>
<feature type="compositionally biased region" description="Basic and acidic residues" evidence="1">
    <location>
        <begin position="102"/>
        <end position="169"/>
    </location>
</feature>
<protein>
    <submittedName>
        <fullName evidence="2">Uncharacterized protein</fullName>
    </submittedName>
</protein>
<comment type="caution">
    <text evidence="2">The sequence shown here is derived from an EMBL/GenBank/DDBJ whole genome shotgun (WGS) entry which is preliminary data.</text>
</comment>
<organism evidence="2 3">
    <name type="scientific">Petrolisthes cinctipes</name>
    <name type="common">Flat porcelain crab</name>
    <dbReference type="NCBI Taxonomy" id="88211"/>
    <lineage>
        <taxon>Eukaryota</taxon>
        <taxon>Metazoa</taxon>
        <taxon>Ecdysozoa</taxon>
        <taxon>Arthropoda</taxon>
        <taxon>Crustacea</taxon>
        <taxon>Multicrustacea</taxon>
        <taxon>Malacostraca</taxon>
        <taxon>Eumalacostraca</taxon>
        <taxon>Eucarida</taxon>
        <taxon>Decapoda</taxon>
        <taxon>Pleocyemata</taxon>
        <taxon>Anomura</taxon>
        <taxon>Galatheoidea</taxon>
        <taxon>Porcellanidae</taxon>
        <taxon>Petrolisthes</taxon>
    </lineage>
</organism>
<dbReference type="Proteomes" id="UP001286313">
    <property type="component" value="Unassembled WGS sequence"/>
</dbReference>
<evidence type="ECO:0000313" key="2">
    <source>
        <dbReference type="EMBL" id="KAK3850656.1"/>
    </source>
</evidence>
<proteinExistence type="predicted"/>
<gene>
    <name evidence="2" type="ORF">Pcinc_042651</name>
</gene>
<dbReference type="EMBL" id="JAWQEG010008263">
    <property type="protein sequence ID" value="KAK3850656.1"/>
    <property type="molecule type" value="Genomic_DNA"/>
</dbReference>
<evidence type="ECO:0000256" key="1">
    <source>
        <dbReference type="SAM" id="MobiDB-lite"/>
    </source>
</evidence>
<accession>A0AAE1BH25</accession>
<reference evidence="2" key="1">
    <citation type="submission" date="2023-10" db="EMBL/GenBank/DDBJ databases">
        <title>Genome assemblies of two species of porcelain crab, Petrolisthes cinctipes and Petrolisthes manimaculis (Anomura: Porcellanidae).</title>
        <authorList>
            <person name="Angst P."/>
        </authorList>
    </citation>
    <scope>NUCLEOTIDE SEQUENCE</scope>
    <source>
        <strain evidence="2">PB745_01</strain>
        <tissue evidence="2">Gill</tissue>
    </source>
</reference>
<dbReference type="AlphaFoldDB" id="A0AAE1BH25"/>
<evidence type="ECO:0000313" key="3">
    <source>
        <dbReference type="Proteomes" id="UP001286313"/>
    </source>
</evidence>